<reference evidence="1 2" key="1">
    <citation type="submission" date="2018-03" db="EMBL/GenBank/DDBJ databases">
        <title>Genomic Encyclopedia of Type Strains, Phase III (KMG-III): the genomes of soil and plant-associated and newly described type strains.</title>
        <authorList>
            <person name="Whitman W."/>
        </authorList>
    </citation>
    <scope>NUCLEOTIDE SEQUENCE [LARGE SCALE GENOMIC DNA]</scope>
    <source>
        <strain evidence="1 2">CGMCC 1.07653</strain>
    </source>
</reference>
<dbReference type="GO" id="GO:0046983">
    <property type="term" value="F:protein dimerization activity"/>
    <property type="evidence" value="ECO:0007669"/>
    <property type="project" value="InterPro"/>
</dbReference>
<organism evidence="1 2">
    <name type="scientific">Salsuginibacillus halophilus</name>
    <dbReference type="NCBI Taxonomy" id="517424"/>
    <lineage>
        <taxon>Bacteria</taxon>
        <taxon>Bacillati</taxon>
        <taxon>Bacillota</taxon>
        <taxon>Bacilli</taxon>
        <taxon>Bacillales</taxon>
        <taxon>Bacillaceae</taxon>
        <taxon>Salsuginibacillus</taxon>
    </lineage>
</organism>
<sequence length="67" mass="7959">MNSRRETDSERLLEEFRNKMMKAAAAHGFHHPEVIYYSQMVDLQHNNLLEEKKSDRKCPMFQADCMA</sequence>
<dbReference type="Proteomes" id="UP000242310">
    <property type="component" value="Unassembled WGS sequence"/>
</dbReference>
<keyword evidence="2" id="KW-1185">Reference proteome</keyword>
<dbReference type="InterPro" id="IPR036638">
    <property type="entry name" value="HLH_DNA-bd_sf"/>
</dbReference>
<comment type="caution">
    <text evidence="1">The sequence shown here is derived from an EMBL/GenBank/DDBJ whole genome shotgun (WGS) entry which is preliminary data.</text>
</comment>
<dbReference type="Gene3D" id="4.10.280.10">
    <property type="entry name" value="Helix-loop-helix DNA-binding domain"/>
    <property type="match status" value="1"/>
</dbReference>
<dbReference type="Pfam" id="PF09388">
    <property type="entry name" value="SpoOE-like"/>
    <property type="match status" value="1"/>
</dbReference>
<evidence type="ECO:0000313" key="1">
    <source>
        <dbReference type="EMBL" id="PSL44462.1"/>
    </source>
</evidence>
<dbReference type="GO" id="GO:0043937">
    <property type="term" value="P:regulation of sporulation"/>
    <property type="evidence" value="ECO:0007669"/>
    <property type="project" value="InterPro"/>
</dbReference>
<gene>
    <name evidence="1" type="ORF">B0H94_10873</name>
</gene>
<proteinExistence type="predicted"/>
<dbReference type="RefSeq" id="WP_106588938.1">
    <property type="nucleotide sequence ID" value="NZ_PYAV01000008.1"/>
</dbReference>
<dbReference type="OrthoDB" id="1684493at2"/>
<evidence type="ECO:0000313" key="2">
    <source>
        <dbReference type="Proteomes" id="UP000242310"/>
    </source>
</evidence>
<dbReference type="EMBL" id="PYAV01000008">
    <property type="protein sequence ID" value="PSL44462.1"/>
    <property type="molecule type" value="Genomic_DNA"/>
</dbReference>
<dbReference type="InterPro" id="IPR037208">
    <property type="entry name" value="Spo0E-like_sf"/>
</dbReference>
<accession>A0A2P8HE31</accession>
<dbReference type="SUPFAM" id="SSF140500">
    <property type="entry name" value="BAS1536-like"/>
    <property type="match status" value="1"/>
</dbReference>
<name>A0A2P8HE31_9BACI</name>
<protein>
    <submittedName>
        <fullName evidence="1">Spo0E like sporulation regulatory protein</fullName>
    </submittedName>
</protein>
<dbReference type="InterPro" id="IPR018540">
    <property type="entry name" value="Spo0E-like"/>
</dbReference>
<dbReference type="AlphaFoldDB" id="A0A2P8HE31"/>